<dbReference type="Proteomes" id="UP000002357">
    <property type="component" value="Plasmid pSCL4"/>
</dbReference>
<organism evidence="1 2">
    <name type="scientific">Streptomyces clavuligerus</name>
    <dbReference type="NCBI Taxonomy" id="1901"/>
    <lineage>
        <taxon>Bacteria</taxon>
        <taxon>Bacillati</taxon>
        <taxon>Actinomycetota</taxon>
        <taxon>Actinomycetes</taxon>
        <taxon>Kitasatosporales</taxon>
        <taxon>Streptomycetaceae</taxon>
        <taxon>Streptomyces</taxon>
    </lineage>
</organism>
<accession>D5SIV8</accession>
<protein>
    <submittedName>
        <fullName evidence="1">Uncharacterized protein</fullName>
    </submittedName>
</protein>
<reference evidence="1 2" key="1">
    <citation type="journal article" date="2010" name="Genome Biol. Evol.">
        <title>The sequence of a 1.8-mb bacterial linear plasmid reveals a rich evolutionary reservoir of secondary metabolic pathways.</title>
        <authorList>
            <person name="Medema M.H."/>
            <person name="Trefzer A."/>
            <person name="Kovalchuk A."/>
            <person name="van den Berg M."/>
            <person name="Mueller U."/>
            <person name="Heijne W."/>
            <person name="Wu L."/>
            <person name="Alam M.T."/>
            <person name="Ronning C.M."/>
            <person name="Nierman W.C."/>
            <person name="Bovenberg R.A.L."/>
            <person name="Breitling R."/>
            <person name="Takano E."/>
        </authorList>
    </citation>
    <scope>NUCLEOTIDE SEQUENCE [LARGE SCALE GENOMIC DNA]</scope>
    <source>
        <strain evidence="2">ATCC 27064 / DSM 738 / JCM 4710 / NBRC 13307 / NCIMB 12785 / NRRL 3585 / VKM Ac-602</strain>
        <plasmid evidence="1">pSCL4</plasmid>
    </source>
</reference>
<evidence type="ECO:0000313" key="1">
    <source>
        <dbReference type="EMBL" id="EFG03851.2"/>
    </source>
</evidence>
<proteinExistence type="predicted"/>
<keyword evidence="2" id="KW-1185">Reference proteome</keyword>
<dbReference type="eggNOG" id="ENOG5031KAN">
    <property type="taxonomic scope" value="Bacteria"/>
</dbReference>
<dbReference type="AlphaFoldDB" id="D5SIV8"/>
<geneLocation type="plasmid" evidence="1 2">
    <name>pSCL4</name>
</geneLocation>
<name>D5SIV8_STRCL</name>
<sequence length="126" mass="13705">MNTSDEDDEVTELQTEITRLLLEFVHAPLLEDQYVRSVLPAPAGAPAVRGVLGGRGEHVPARLTTYEIPLGQGEDLLTPHDVVALLRAVHTGTHIYPADRVTTVMGMDLYLADPAHLQPAPFTTDD</sequence>
<dbReference type="EMBL" id="CM000914">
    <property type="protein sequence ID" value="EFG03851.2"/>
    <property type="molecule type" value="Genomic_DNA"/>
</dbReference>
<dbReference type="RefSeq" id="WP_003963047.1">
    <property type="nucleotide sequence ID" value="NZ_CM000914.1"/>
</dbReference>
<keyword evidence="1" id="KW-0614">Plasmid</keyword>
<dbReference type="GeneID" id="93733532"/>
<dbReference type="OrthoDB" id="4211015at2"/>
<evidence type="ECO:0000313" key="2">
    <source>
        <dbReference type="Proteomes" id="UP000002357"/>
    </source>
</evidence>
<gene>
    <name evidence="1" type="ORF">SCLAV_p0360</name>
</gene>